<dbReference type="CDD" id="cd07984">
    <property type="entry name" value="LPLAT_LABLAT-like"/>
    <property type="match status" value="1"/>
</dbReference>
<evidence type="ECO:0000256" key="4">
    <source>
        <dbReference type="ARBA" id="ARBA00022679"/>
    </source>
</evidence>
<name>A0A6J6KU32_9ZZZZ</name>
<dbReference type="InterPro" id="IPR004960">
    <property type="entry name" value="LipA_acyltrans"/>
</dbReference>
<reference evidence="7" key="1">
    <citation type="submission" date="2020-05" db="EMBL/GenBank/DDBJ databases">
        <authorList>
            <person name="Chiriac C."/>
            <person name="Salcher M."/>
            <person name="Ghai R."/>
            <person name="Kavagutti S V."/>
        </authorList>
    </citation>
    <scope>NUCLEOTIDE SEQUENCE</scope>
</reference>
<evidence type="ECO:0000256" key="1">
    <source>
        <dbReference type="ARBA" id="ARBA00004533"/>
    </source>
</evidence>
<keyword evidence="2" id="KW-1003">Cell membrane</keyword>
<evidence type="ECO:0000256" key="6">
    <source>
        <dbReference type="ARBA" id="ARBA00023315"/>
    </source>
</evidence>
<keyword evidence="3" id="KW-0997">Cell inner membrane</keyword>
<gene>
    <name evidence="7" type="ORF">UFOPK2171_00715</name>
</gene>
<evidence type="ECO:0000256" key="5">
    <source>
        <dbReference type="ARBA" id="ARBA00023136"/>
    </source>
</evidence>
<dbReference type="GO" id="GO:1901137">
    <property type="term" value="P:carbohydrate derivative biosynthetic process"/>
    <property type="evidence" value="ECO:0007669"/>
    <property type="project" value="UniProtKB-ARBA"/>
</dbReference>
<keyword evidence="6" id="KW-0012">Acyltransferase</keyword>
<sequence>MKSRLVDFGYWLGWNALWIMPTRWAYYLFDKAAQIVWRRELNSIKQLELNLARVLGCEVSDPRIRPLGLKTMQSYMRYYCETFMLPRWSDEQLLGRVQAENSEVVLDALKSGGAVLTLPHLANWDWAGAWAARYFGSLCTVAERLRPEGVFQKFLKARESRGITLMPLSGEGGTYEFLREHVNQGRLVALLGDRDVAKSGMSNEFFGHRTPLPIGAALLALDTGRPLFTCAPWYDGEDLVITFDAEVVFDRSPVQGRDRLRRAQEITKLVAANFEKHISAHPDNWHQLQPVWPDLVFQEATP</sequence>
<keyword evidence="4" id="KW-0808">Transferase</keyword>
<evidence type="ECO:0000256" key="2">
    <source>
        <dbReference type="ARBA" id="ARBA00022475"/>
    </source>
</evidence>
<accession>A0A6J6KU32</accession>
<dbReference type="Pfam" id="PF03279">
    <property type="entry name" value="Lip_A_acyltrans"/>
    <property type="match status" value="1"/>
</dbReference>
<proteinExistence type="predicted"/>
<dbReference type="PANTHER" id="PTHR30606">
    <property type="entry name" value="LIPID A BIOSYNTHESIS LAUROYL ACYLTRANSFERASE"/>
    <property type="match status" value="1"/>
</dbReference>
<evidence type="ECO:0000313" key="7">
    <source>
        <dbReference type="EMBL" id="CAB4652013.1"/>
    </source>
</evidence>
<organism evidence="7">
    <name type="scientific">freshwater metagenome</name>
    <dbReference type="NCBI Taxonomy" id="449393"/>
    <lineage>
        <taxon>unclassified sequences</taxon>
        <taxon>metagenomes</taxon>
        <taxon>ecological metagenomes</taxon>
    </lineage>
</organism>
<dbReference type="EMBL" id="CAEZWD010000088">
    <property type="protein sequence ID" value="CAB4652013.1"/>
    <property type="molecule type" value="Genomic_DNA"/>
</dbReference>
<keyword evidence="5" id="KW-0472">Membrane</keyword>
<dbReference type="GO" id="GO:0005886">
    <property type="term" value="C:plasma membrane"/>
    <property type="evidence" value="ECO:0007669"/>
    <property type="project" value="UniProtKB-SubCell"/>
</dbReference>
<comment type="subcellular location">
    <subcellularLocation>
        <location evidence="1">Cell inner membrane</location>
    </subcellularLocation>
</comment>
<dbReference type="GO" id="GO:0016746">
    <property type="term" value="F:acyltransferase activity"/>
    <property type="evidence" value="ECO:0007669"/>
    <property type="project" value="UniProtKB-KW"/>
</dbReference>
<protein>
    <submittedName>
        <fullName evidence="7">Unannotated protein</fullName>
    </submittedName>
</protein>
<evidence type="ECO:0000256" key="3">
    <source>
        <dbReference type="ARBA" id="ARBA00022519"/>
    </source>
</evidence>
<dbReference type="PANTHER" id="PTHR30606:SF10">
    <property type="entry name" value="PHOSPHATIDYLINOSITOL MANNOSIDE ACYLTRANSFERASE"/>
    <property type="match status" value="1"/>
</dbReference>
<dbReference type="GO" id="GO:0008610">
    <property type="term" value="P:lipid biosynthetic process"/>
    <property type="evidence" value="ECO:0007669"/>
    <property type="project" value="UniProtKB-ARBA"/>
</dbReference>
<dbReference type="AlphaFoldDB" id="A0A6J6KU32"/>
<dbReference type="NCBIfam" id="NF005919">
    <property type="entry name" value="PRK07920.1"/>
    <property type="match status" value="1"/>
</dbReference>